<protein>
    <submittedName>
        <fullName evidence="1">Neuregulin 2a</fullName>
    </submittedName>
</protein>
<organism evidence="1">
    <name type="scientific">Iconisemion striatum</name>
    <dbReference type="NCBI Taxonomy" id="60296"/>
    <lineage>
        <taxon>Eukaryota</taxon>
        <taxon>Metazoa</taxon>
        <taxon>Chordata</taxon>
        <taxon>Craniata</taxon>
        <taxon>Vertebrata</taxon>
        <taxon>Euteleostomi</taxon>
        <taxon>Actinopterygii</taxon>
        <taxon>Neopterygii</taxon>
        <taxon>Teleostei</taxon>
        <taxon>Neoteleostei</taxon>
        <taxon>Acanthomorphata</taxon>
        <taxon>Ovalentaria</taxon>
        <taxon>Atherinomorphae</taxon>
        <taxon>Cyprinodontiformes</taxon>
        <taxon>Nothobranchiidae</taxon>
        <taxon>Iconisemion</taxon>
    </lineage>
</organism>
<feature type="non-terminal residue" evidence="1">
    <location>
        <position position="1"/>
    </location>
</feature>
<proteinExistence type="predicted"/>
<sequence length="38" mass="4478">AILILVVLVVLIYHVFRIFKSKAQSQRPHKKEYSKPEV</sequence>
<reference evidence="1" key="2">
    <citation type="submission" date="2016-06" db="EMBL/GenBank/DDBJ databases">
        <title>The genome of a short-lived fish provides insights into sex chromosome evolution and the genetic control of aging.</title>
        <authorList>
            <person name="Reichwald K."/>
            <person name="Felder M."/>
            <person name="Petzold A."/>
            <person name="Koch P."/>
            <person name="Groth M."/>
            <person name="Platzer M."/>
        </authorList>
    </citation>
    <scope>NUCLEOTIDE SEQUENCE</scope>
    <source>
        <tissue evidence="1">Brain</tissue>
    </source>
</reference>
<reference evidence="1" key="1">
    <citation type="submission" date="2016-05" db="EMBL/GenBank/DDBJ databases">
        <authorList>
            <person name="Lavstsen T."/>
            <person name="Jespersen J.S."/>
        </authorList>
    </citation>
    <scope>NUCLEOTIDE SEQUENCE</scope>
    <source>
        <tissue evidence="1">Brain</tissue>
    </source>
</reference>
<gene>
    <name evidence="1" type="primary">NRG2A</name>
</gene>
<dbReference type="EMBL" id="HADW01009197">
    <property type="protein sequence ID" value="SBP10597.1"/>
    <property type="molecule type" value="Transcribed_RNA"/>
</dbReference>
<dbReference type="AlphaFoldDB" id="A0A1A7WXF0"/>
<evidence type="ECO:0000313" key="1">
    <source>
        <dbReference type="EMBL" id="SBP10597.1"/>
    </source>
</evidence>
<name>A0A1A7WXF0_9TELE</name>
<accession>A0A1A7WXF0</accession>